<evidence type="ECO:0000256" key="1">
    <source>
        <dbReference type="SAM" id="Phobius"/>
    </source>
</evidence>
<organism evidence="3">
    <name type="scientific">Candidatus Kentrum sp. SD</name>
    <dbReference type="NCBI Taxonomy" id="2126332"/>
    <lineage>
        <taxon>Bacteria</taxon>
        <taxon>Pseudomonadati</taxon>
        <taxon>Pseudomonadota</taxon>
        <taxon>Gammaproteobacteria</taxon>
        <taxon>Candidatus Kentrum</taxon>
    </lineage>
</organism>
<gene>
    <name evidence="3" type="ORF">BECKSD772E_GA0070983_100610</name>
    <name evidence="2" type="ORF">BECKSD772F_GA0070984_100510</name>
</gene>
<protein>
    <submittedName>
        <fullName evidence="3">Uncharacterized protein</fullName>
    </submittedName>
</protein>
<proteinExistence type="predicted"/>
<evidence type="ECO:0000313" key="2">
    <source>
        <dbReference type="EMBL" id="VFK36761.1"/>
    </source>
</evidence>
<keyword evidence="1" id="KW-1133">Transmembrane helix</keyword>
<evidence type="ECO:0000313" key="3">
    <source>
        <dbReference type="EMBL" id="VFK40351.1"/>
    </source>
</evidence>
<accession>A0A450YFP0</accession>
<dbReference type="EMBL" id="CAADFR010000005">
    <property type="protein sequence ID" value="VFK36761.1"/>
    <property type="molecule type" value="Genomic_DNA"/>
</dbReference>
<keyword evidence="1" id="KW-0472">Membrane</keyword>
<sequence>MFRFARTRNEWVMSRVFIPSALGGTFEESKSRVIITQKNRRLGYWALLNPSFVYFPFGFTNGVSCGHRRRSLKRCGQSATRRERLPQFYLCGSVPVRNYVLELTSPGAGVCSQRRRATDGETLSKYGTLEVVRLLSSTCCVNQNGQFPARGTPDGAARK</sequence>
<dbReference type="AlphaFoldDB" id="A0A450YFP0"/>
<keyword evidence="1" id="KW-0812">Transmembrane</keyword>
<dbReference type="EMBL" id="CAADFU010000006">
    <property type="protein sequence ID" value="VFK40351.1"/>
    <property type="molecule type" value="Genomic_DNA"/>
</dbReference>
<reference evidence="3" key="1">
    <citation type="submission" date="2019-02" db="EMBL/GenBank/DDBJ databases">
        <authorList>
            <person name="Gruber-Vodicka R. H."/>
            <person name="Seah K. B. B."/>
        </authorList>
    </citation>
    <scope>NUCLEOTIDE SEQUENCE</scope>
    <source>
        <strain evidence="3">BECK_S1320</strain>
        <strain evidence="2">BECK_S1321</strain>
    </source>
</reference>
<name>A0A450YFP0_9GAMM</name>
<feature type="transmembrane region" description="Helical" evidence="1">
    <location>
        <begin position="42"/>
        <end position="59"/>
    </location>
</feature>